<evidence type="ECO:0000256" key="1">
    <source>
        <dbReference type="SAM" id="SignalP"/>
    </source>
</evidence>
<dbReference type="AlphaFoldDB" id="K9NV02"/>
<reference evidence="2" key="1">
    <citation type="journal article" date="2007" name="Proc. Natl. Acad. Sci. U.S.A.">
        <title>Dandruff-associated Malassezia genomes reveal convergent and divergent virulence traits shared with plant and human fungal pathogens.</title>
        <authorList>
            <person name="Xu J."/>
            <person name="Saunders C.W."/>
            <person name="Hu P."/>
            <person name="Grant R.A."/>
            <person name="Boekhout T."/>
            <person name="Kuramae E.E."/>
            <person name="Kronstad J.W."/>
            <person name="Deangelis Y.M."/>
            <person name="Reeder N.L."/>
            <person name="Johnstone K.R."/>
            <person name="Leland M."/>
            <person name="Fieno A.M."/>
            <person name="Begley W.M."/>
            <person name="Sun Y."/>
            <person name="Lacey M.P."/>
            <person name="Chaudhary T."/>
            <person name="Keough T."/>
            <person name="Chu L."/>
            <person name="Sears R."/>
            <person name="Yuan B."/>
            <person name="Dawson T.L.Jr."/>
        </authorList>
    </citation>
    <scope>NUCLEOTIDE SEQUENCE</scope>
</reference>
<accession>K9NV02</accession>
<sequence>MFRSLLASTLLLLPLVFAKDDTTTLYCFARHNDTGLSQWHVSVPATVKVCETLSSGQKNADDNGGCRVKSYDIKWFKERCADNHMGKRDHSAGTTLWPSI</sequence>
<feature type="non-terminal residue" evidence="2">
    <location>
        <position position="100"/>
    </location>
</feature>
<organism evidence="2">
    <name type="scientific">Malassezia globosa</name>
    <dbReference type="NCBI Taxonomy" id="76773"/>
    <lineage>
        <taxon>Eukaryota</taxon>
        <taxon>Fungi</taxon>
        <taxon>Dikarya</taxon>
        <taxon>Basidiomycota</taxon>
        <taxon>Ustilaginomycotina</taxon>
        <taxon>Malasseziomycetes</taxon>
        <taxon>Malasseziales</taxon>
        <taxon>Malasseziaceae</taxon>
        <taxon>Malassezia</taxon>
    </lineage>
</organism>
<dbReference type="EMBL" id="JX857443">
    <property type="protein sequence ID" value="AFY23857.1"/>
    <property type="molecule type" value="Genomic_DNA"/>
</dbReference>
<protein>
    <recommendedName>
        <fullName evidence="3">Secreted protein</fullName>
    </recommendedName>
</protein>
<name>K9NV02_9BASI</name>
<evidence type="ECO:0000313" key="2">
    <source>
        <dbReference type="EMBL" id="AFY23857.1"/>
    </source>
</evidence>
<evidence type="ECO:0008006" key="3">
    <source>
        <dbReference type="Google" id="ProtNLM"/>
    </source>
</evidence>
<proteinExistence type="predicted"/>
<dbReference type="VEuPathDB" id="FungiDB:MGL_0968"/>
<feature type="signal peptide" evidence="1">
    <location>
        <begin position="1"/>
        <end position="18"/>
    </location>
</feature>
<feature type="chain" id="PRO_5003934357" description="Secreted protein" evidence="1">
    <location>
        <begin position="19"/>
        <end position="100"/>
    </location>
</feature>
<reference evidence="2" key="2">
    <citation type="submission" date="2012-09" db="EMBL/GenBank/DDBJ databases">
        <authorList>
            <person name="Salehi R."/>
            <person name="Fisher C.A."/>
            <person name="Bignell P.A."/>
            <person name="Old J.M."/>
        </authorList>
    </citation>
    <scope>NUCLEOTIDE SEQUENCE</scope>
</reference>
<keyword evidence="1" id="KW-0732">Signal</keyword>